<organism evidence="1 2">
    <name type="scientific">Drosophila navojoa</name>
    <name type="common">Fruit fly</name>
    <dbReference type="NCBI Taxonomy" id="7232"/>
    <lineage>
        <taxon>Eukaryota</taxon>
        <taxon>Metazoa</taxon>
        <taxon>Ecdysozoa</taxon>
        <taxon>Arthropoda</taxon>
        <taxon>Hexapoda</taxon>
        <taxon>Insecta</taxon>
        <taxon>Pterygota</taxon>
        <taxon>Neoptera</taxon>
        <taxon>Endopterygota</taxon>
        <taxon>Diptera</taxon>
        <taxon>Brachycera</taxon>
        <taxon>Muscomorpha</taxon>
        <taxon>Ephydroidea</taxon>
        <taxon>Drosophilidae</taxon>
        <taxon>Drosophila</taxon>
    </lineage>
</organism>
<reference evidence="1 2" key="1">
    <citation type="journal article" date="2019" name="J. Hered.">
        <title>An Improved Genome Assembly for Drosophila navojoa, the Basal Species in the mojavensis Cluster.</title>
        <authorList>
            <person name="Vanderlinde T."/>
            <person name="Dupim E.G."/>
            <person name="Nazario-Yepiz N.O."/>
            <person name="Carvalho A.B."/>
        </authorList>
    </citation>
    <scope>NUCLEOTIDE SEQUENCE [LARGE SCALE GENOMIC DNA]</scope>
    <source>
        <strain evidence="1">Navoj_Jal97</strain>
        <tissue evidence="1">Whole organism</tissue>
    </source>
</reference>
<evidence type="ECO:0000313" key="2">
    <source>
        <dbReference type="Proteomes" id="UP000295192"/>
    </source>
</evidence>
<protein>
    <submittedName>
        <fullName evidence="1">Uncharacterized protein</fullName>
    </submittedName>
</protein>
<dbReference type="EMBL" id="LSRL02000011">
    <property type="protein sequence ID" value="TDG51146.1"/>
    <property type="molecule type" value="Genomic_DNA"/>
</dbReference>
<dbReference type="AlphaFoldDB" id="A0A484BQP0"/>
<evidence type="ECO:0000313" key="1">
    <source>
        <dbReference type="EMBL" id="TDG51146.1"/>
    </source>
</evidence>
<sequence>MPICELKPISRQLLLCTDSQIRNQIQLYILRHYAKCNCDCEKTGICKCSVDCECRLRRKKVSRLGPKTICCRDPPSNYAPKCLATKAFEIPEFISPKAFRTMKPDEQLGPRAGKSKEYKNPEFFSYHYLSYYELKMATRKAKDLFEGKNP</sequence>
<dbReference type="OrthoDB" id="6161911at2759"/>
<dbReference type="Proteomes" id="UP000295192">
    <property type="component" value="Unassembled WGS sequence"/>
</dbReference>
<accession>A0A484BQP0</accession>
<dbReference type="Pfam" id="PF15880">
    <property type="entry name" value="NDUFV3"/>
    <property type="match status" value="1"/>
</dbReference>
<keyword evidence="2" id="KW-1185">Reference proteome</keyword>
<dbReference type="GO" id="GO:0005739">
    <property type="term" value="C:mitochondrion"/>
    <property type="evidence" value="ECO:0007669"/>
    <property type="project" value="InterPro"/>
</dbReference>
<dbReference type="GO" id="GO:0045271">
    <property type="term" value="C:respiratory chain complex I"/>
    <property type="evidence" value="ECO:0007669"/>
    <property type="project" value="InterPro"/>
</dbReference>
<dbReference type="InterPro" id="IPR026193">
    <property type="entry name" value="NDUFV3"/>
</dbReference>
<dbReference type="OMA" id="HRFSYYD"/>
<comment type="caution">
    <text evidence="1">The sequence shown here is derived from an EMBL/GenBank/DDBJ whole genome shotgun (WGS) entry which is preliminary data.</text>
</comment>
<gene>
    <name evidence="1" type="ORF">AWZ03_002509</name>
</gene>
<proteinExistence type="predicted"/>
<name>A0A484BQP0_DRONA</name>